<sequence>MWDRLWLNARLATMEGDGYGAIPEGAIATQGDRIAWVGRQADLPGAPDRLAAAVEDAGGAWVTPGLIDCHTHLVHGGDRAREFAMRLYGASYEEIARAGGGIVSTVTATRAAAEEELLESARRRLDALTAEGVTTVEIKSGYGLDLATESKMLRVAGRLARDTGIRVRRSFLGAHAVPAEDRDHPDRYLDRVVEEMLPAIVRDGLADAVDAFGETIAFSPAQVERVFRAAQALGLPVKLHADQLSDQDGAALAARFKALSADHLEYTSESGAQAMGRAGTVAVLLPGAYYFLRETQLPPVAAFRRHGVPIALATDNNPGTSPATSLLLMLNMGCTLFRLTPEEALAGVTRNAARALGLAAECGRLAPGLAADFVFWDVADPAELSYRIAFNPCRTVIRAGQPV</sequence>
<keyword evidence="10" id="KW-1185">Reference proteome</keyword>
<feature type="binding site" evidence="7">
    <location>
        <position position="243"/>
    </location>
    <ligand>
        <name>4-imidazolone-5-propanoate</name>
        <dbReference type="ChEBI" id="CHEBI:77893"/>
    </ligand>
</feature>
<evidence type="ECO:0000256" key="4">
    <source>
        <dbReference type="ARBA" id="ARBA00022808"/>
    </source>
</evidence>
<evidence type="ECO:0000256" key="6">
    <source>
        <dbReference type="ARBA" id="ARBA00023004"/>
    </source>
</evidence>
<dbReference type="InterPro" id="IPR006680">
    <property type="entry name" value="Amidohydro-rel"/>
</dbReference>
<feature type="domain" description="Amidohydrolase-related" evidence="8">
    <location>
        <begin position="61"/>
        <end position="385"/>
    </location>
</feature>
<evidence type="ECO:0000313" key="10">
    <source>
        <dbReference type="Proteomes" id="UP001262410"/>
    </source>
</evidence>
<dbReference type="NCBIfam" id="TIGR01224">
    <property type="entry name" value="hutI"/>
    <property type="match status" value="1"/>
</dbReference>
<feature type="binding site" evidence="7">
    <location>
        <position position="317"/>
    </location>
    <ligand>
        <name>N-formimidoyl-L-glutamate</name>
        <dbReference type="ChEBI" id="CHEBI:58928"/>
    </ligand>
</feature>
<keyword evidence="3 7" id="KW-0378">Hydrolase</keyword>
<evidence type="ECO:0000259" key="8">
    <source>
        <dbReference type="Pfam" id="PF01979"/>
    </source>
</evidence>
<feature type="binding site" evidence="7">
    <location>
        <position position="72"/>
    </location>
    <ligand>
        <name>Fe(3+)</name>
        <dbReference type="ChEBI" id="CHEBI:29034"/>
    </ligand>
</feature>
<evidence type="ECO:0000256" key="1">
    <source>
        <dbReference type="ARBA" id="ARBA00012864"/>
    </source>
</evidence>
<feature type="binding site" evidence="7">
    <location>
        <position position="70"/>
    </location>
    <ligand>
        <name>Zn(2+)</name>
        <dbReference type="ChEBI" id="CHEBI:29105"/>
    </ligand>
</feature>
<feature type="binding site" evidence="7">
    <location>
        <position position="142"/>
    </location>
    <ligand>
        <name>N-formimidoyl-L-glutamate</name>
        <dbReference type="ChEBI" id="CHEBI:58928"/>
    </ligand>
</feature>
<dbReference type="PANTHER" id="PTHR42752">
    <property type="entry name" value="IMIDAZOLONEPROPIONASE"/>
    <property type="match status" value="1"/>
</dbReference>
<keyword evidence="7" id="KW-0963">Cytoplasm</keyword>
<feature type="binding site" evidence="7">
    <location>
        <position position="240"/>
    </location>
    <ligand>
        <name>Zn(2+)</name>
        <dbReference type="ChEBI" id="CHEBI:29105"/>
    </ligand>
</feature>
<dbReference type="Gene3D" id="2.30.40.10">
    <property type="entry name" value="Urease, subunit C, domain 1"/>
    <property type="match status" value="1"/>
</dbReference>
<feature type="binding site" evidence="7">
    <location>
        <position position="319"/>
    </location>
    <ligand>
        <name>N-formimidoyl-L-glutamate</name>
        <dbReference type="ChEBI" id="CHEBI:58928"/>
    </ligand>
</feature>
<dbReference type="EC" id="3.5.2.7" evidence="1 7"/>
<feature type="binding site" evidence="7">
    <location>
        <position position="315"/>
    </location>
    <ligand>
        <name>Fe(3+)</name>
        <dbReference type="ChEBI" id="CHEBI:29034"/>
    </ligand>
</feature>
<reference evidence="9 10" key="1">
    <citation type="submission" date="2023-07" db="EMBL/GenBank/DDBJ databases">
        <title>Sorghum-associated microbial communities from plants grown in Nebraska, USA.</title>
        <authorList>
            <person name="Schachtman D."/>
        </authorList>
    </citation>
    <scope>NUCLEOTIDE SEQUENCE [LARGE SCALE GENOMIC DNA]</scope>
    <source>
        <strain evidence="9 10">584</strain>
    </source>
</reference>
<dbReference type="InterPro" id="IPR005920">
    <property type="entry name" value="HutI"/>
</dbReference>
<evidence type="ECO:0000256" key="2">
    <source>
        <dbReference type="ARBA" id="ARBA00022723"/>
    </source>
</evidence>
<feature type="binding site" evidence="7">
    <location>
        <position position="79"/>
    </location>
    <ligand>
        <name>4-imidazolone-5-propanoate</name>
        <dbReference type="ChEBI" id="CHEBI:77893"/>
    </ligand>
</feature>
<dbReference type="EMBL" id="JAVDPW010000002">
    <property type="protein sequence ID" value="MDR6288475.1"/>
    <property type="molecule type" value="Genomic_DNA"/>
</dbReference>
<organism evidence="9 10">
    <name type="scientific">Inquilinus ginsengisoli</name>
    <dbReference type="NCBI Taxonomy" id="363840"/>
    <lineage>
        <taxon>Bacteria</taxon>
        <taxon>Pseudomonadati</taxon>
        <taxon>Pseudomonadota</taxon>
        <taxon>Alphaproteobacteria</taxon>
        <taxon>Rhodospirillales</taxon>
        <taxon>Rhodospirillaceae</taxon>
        <taxon>Inquilinus</taxon>
    </lineage>
</organism>
<dbReference type="Pfam" id="PF01979">
    <property type="entry name" value="Amidohydro_1"/>
    <property type="match status" value="1"/>
</dbReference>
<comment type="cofactor">
    <cofactor evidence="7">
        <name>Zn(2+)</name>
        <dbReference type="ChEBI" id="CHEBI:29105"/>
    </cofactor>
    <cofactor evidence="7">
        <name>Fe(3+)</name>
        <dbReference type="ChEBI" id="CHEBI:29034"/>
    </cofactor>
    <text evidence="7">Binds 1 zinc or iron ion per subunit.</text>
</comment>
<comment type="function">
    <text evidence="7">Catalyzes the hydrolytic cleavage of the carbon-nitrogen bond in imidazolone-5-propanoate to yield N-formimidoyl-L-glutamate. It is the third step in the universal histidine degradation pathway.</text>
</comment>
<feature type="binding site" evidence="7">
    <location>
        <position position="142"/>
    </location>
    <ligand>
        <name>4-imidazolone-5-propanoate</name>
        <dbReference type="ChEBI" id="CHEBI:77893"/>
    </ligand>
</feature>
<name>A0ABU1JIN1_9PROT</name>
<dbReference type="PANTHER" id="PTHR42752:SF1">
    <property type="entry name" value="IMIDAZOLONEPROPIONASE-RELATED"/>
    <property type="match status" value="1"/>
</dbReference>
<evidence type="ECO:0000256" key="7">
    <source>
        <dbReference type="HAMAP-Rule" id="MF_00372"/>
    </source>
</evidence>
<accession>A0ABU1JIN1</accession>
<feature type="binding site" evidence="7">
    <location>
        <position position="72"/>
    </location>
    <ligand>
        <name>Zn(2+)</name>
        <dbReference type="ChEBI" id="CHEBI:29105"/>
    </ligand>
</feature>
<comment type="subcellular location">
    <subcellularLocation>
        <location evidence="7">Cytoplasm</location>
    </subcellularLocation>
</comment>
<comment type="catalytic activity">
    <reaction evidence="7">
        <text>4-imidazolone-5-propanoate + H2O = N-formimidoyl-L-glutamate</text>
        <dbReference type="Rhea" id="RHEA:23660"/>
        <dbReference type="ChEBI" id="CHEBI:15377"/>
        <dbReference type="ChEBI" id="CHEBI:58928"/>
        <dbReference type="ChEBI" id="CHEBI:77893"/>
        <dbReference type="EC" id="3.5.2.7"/>
    </reaction>
</comment>
<keyword evidence="2 7" id="KW-0479">Metal-binding</keyword>
<comment type="pathway">
    <text evidence="7">Amino-acid degradation; L-histidine degradation into L-glutamate; N-formimidoyl-L-glutamate from L-histidine: step 3/3.</text>
</comment>
<keyword evidence="4 7" id="KW-0369">Histidine metabolism</keyword>
<keyword evidence="6 7" id="KW-0408">Iron</keyword>
<dbReference type="GO" id="GO:0050480">
    <property type="term" value="F:imidazolonepropionase activity"/>
    <property type="evidence" value="ECO:0007669"/>
    <property type="project" value="UniProtKB-EC"/>
</dbReference>
<dbReference type="Proteomes" id="UP001262410">
    <property type="component" value="Unassembled WGS sequence"/>
</dbReference>
<gene>
    <name evidence="7" type="primary">hutI</name>
    <name evidence="9" type="ORF">E9232_000982</name>
</gene>
<comment type="caution">
    <text evidence="9">The sequence shown here is derived from an EMBL/GenBank/DDBJ whole genome shotgun (WGS) entry which is preliminary data.</text>
</comment>
<dbReference type="CDD" id="cd01296">
    <property type="entry name" value="Imidazolone-5PH"/>
    <property type="match status" value="1"/>
</dbReference>
<evidence type="ECO:0000256" key="3">
    <source>
        <dbReference type="ARBA" id="ARBA00022801"/>
    </source>
</evidence>
<proteinExistence type="inferred from homology"/>
<dbReference type="SUPFAM" id="SSF51338">
    <property type="entry name" value="Composite domain of metallo-dependent hydrolases"/>
    <property type="match status" value="1"/>
</dbReference>
<protein>
    <recommendedName>
        <fullName evidence="1 7">Imidazolonepropionase</fullName>
        <ecNumber evidence="1 7">3.5.2.7</ecNumber>
    </recommendedName>
    <alternativeName>
        <fullName evidence="7">Imidazolone-5-propionate hydrolase</fullName>
    </alternativeName>
</protein>
<dbReference type="RefSeq" id="WP_309792475.1">
    <property type="nucleotide sequence ID" value="NZ_JAVDPW010000002.1"/>
</dbReference>
<keyword evidence="5 7" id="KW-0862">Zinc</keyword>
<dbReference type="InterPro" id="IPR011059">
    <property type="entry name" value="Metal-dep_hydrolase_composite"/>
</dbReference>
<feature type="binding site" evidence="7">
    <location>
        <position position="175"/>
    </location>
    <ligand>
        <name>4-imidazolone-5-propanoate</name>
        <dbReference type="ChEBI" id="CHEBI:77893"/>
    </ligand>
</feature>
<dbReference type="SUPFAM" id="SSF51556">
    <property type="entry name" value="Metallo-dependent hydrolases"/>
    <property type="match status" value="1"/>
</dbReference>
<dbReference type="InterPro" id="IPR032466">
    <property type="entry name" value="Metal_Hydrolase"/>
</dbReference>
<dbReference type="HAMAP" id="MF_00372">
    <property type="entry name" value="HutI"/>
    <property type="match status" value="1"/>
</dbReference>
<feature type="binding site" evidence="7">
    <location>
        <position position="320"/>
    </location>
    <ligand>
        <name>4-imidazolone-5-propanoate</name>
        <dbReference type="ChEBI" id="CHEBI:77893"/>
    </ligand>
</feature>
<dbReference type="Gene3D" id="3.20.20.140">
    <property type="entry name" value="Metal-dependent hydrolases"/>
    <property type="match status" value="1"/>
</dbReference>
<comment type="similarity">
    <text evidence="7">Belongs to the metallo-dependent hydrolases superfamily. HutI family.</text>
</comment>
<evidence type="ECO:0000256" key="5">
    <source>
        <dbReference type="ARBA" id="ARBA00022833"/>
    </source>
</evidence>
<feature type="binding site" evidence="7">
    <location>
        <position position="70"/>
    </location>
    <ligand>
        <name>Fe(3+)</name>
        <dbReference type="ChEBI" id="CHEBI:29034"/>
    </ligand>
</feature>
<feature type="binding site" evidence="7">
    <location>
        <position position="315"/>
    </location>
    <ligand>
        <name>Zn(2+)</name>
        <dbReference type="ChEBI" id="CHEBI:29105"/>
    </ligand>
</feature>
<feature type="binding site" evidence="7">
    <location>
        <position position="240"/>
    </location>
    <ligand>
        <name>Fe(3+)</name>
        <dbReference type="ChEBI" id="CHEBI:29034"/>
    </ligand>
</feature>
<evidence type="ECO:0000313" key="9">
    <source>
        <dbReference type="EMBL" id="MDR6288475.1"/>
    </source>
</evidence>